<evidence type="ECO:0000313" key="3">
    <source>
        <dbReference type="EMBL" id="EFJ38487.1"/>
    </source>
</evidence>
<dbReference type="InterPro" id="IPR004265">
    <property type="entry name" value="Dirigent"/>
</dbReference>
<evidence type="ECO:0000313" key="2">
    <source>
        <dbReference type="EMBL" id="EFJ31658.1"/>
    </source>
</evidence>
<reference evidence="3 4" key="1">
    <citation type="journal article" date="2011" name="Science">
        <title>The Selaginella genome identifies genetic changes associated with the evolution of vascular plants.</title>
        <authorList>
            <person name="Banks J.A."/>
            <person name="Nishiyama T."/>
            <person name="Hasebe M."/>
            <person name="Bowman J.L."/>
            <person name="Gribskov M."/>
            <person name="dePamphilis C."/>
            <person name="Albert V.A."/>
            <person name="Aono N."/>
            <person name="Aoyama T."/>
            <person name="Ambrose B.A."/>
            <person name="Ashton N.W."/>
            <person name="Axtell M.J."/>
            <person name="Barker E."/>
            <person name="Barker M.S."/>
            <person name="Bennetzen J.L."/>
            <person name="Bonawitz N.D."/>
            <person name="Chapple C."/>
            <person name="Cheng C."/>
            <person name="Correa L.G."/>
            <person name="Dacre M."/>
            <person name="DeBarry J."/>
            <person name="Dreyer I."/>
            <person name="Elias M."/>
            <person name="Engstrom E.M."/>
            <person name="Estelle M."/>
            <person name="Feng L."/>
            <person name="Finet C."/>
            <person name="Floyd S.K."/>
            <person name="Frommer W.B."/>
            <person name="Fujita T."/>
            <person name="Gramzow L."/>
            <person name="Gutensohn M."/>
            <person name="Harholt J."/>
            <person name="Hattori M."/>
            <person name="Heyl A."/>
            <person name="Hirai T."/>
            <person name="Hiwatashi Y."/>
            <person name="Ishikawa M."/>
            <person name="Iwata M."/>
            <person name="Karol K.G."/>
            <person name="Koehler B."/>
            <person name="Kolukisaoglu U."/>
            <person name="Kubo M."/>
            <person name="Kurata T."/>
            <person name="Lalonde S."/>
            <person name="Li K."/>
            <person name="Li Y."/>
            <person name="Litt A."/>
            <person name="Lyons E."/>
            <person name="Manning G."/>
            <person name="Maruyama T."/>
            <person name="Michael T.P."/>
            <person name="Mikami K."/>
            <person name="Miyazaki S."/>
            <person name="Morinaga S."/>
            <person name="Murata T."/>
            <person name="Mueller-Roeber B."/>
            <person name="Nelson D.R."/>
            <person name="Obara M."/>
            <person name="Oguri Y."/>
            <person name="Olmstead R.G."/>
            <person name="Onodera N."/>
            <person name="Petersen B.L."/>
            <person name="Pils B."/>
            <person name="Prigge M."/>
            <person name="Rensing S.A."/>
            <person name="Riano-Pachon D.M."/>
            <person name="Roberts A.W."/>
            <person name="Sato Y."/>
            <person name="Scheller H.V."/>
            <person name="Schulz B."/>
            <person name="Schulz C."/>
            <person name="Shakirov E.V."/>
            <person name="Shibagaki N."/>
            <person name="Shinohara N."/>
            <person name="Shippen D.E."/>
            <person name="Soerensen I."/>
            <person name="Sotooka R."/>
            <person name="Sugimoto N."/>
            <person name="Sugita M."/>
            <person name="Sumikawa N."/>
            <person name="Tanurdzic M."/>
            <person name="Theissen G."/>
            <person name="Ulvskov P."/>
            <person name="Wakazuki S."/>
            <person name="Weng J.K."/>
            <person name="Willats W.W."/>
            <person name="Wipf D."/>
            <person name="Wolf P.G."/>
            <person name="Yang L."/>
            <person name="Zimmer A.D."/>
            <person name="Zhu Q."/>
            <person name="Mitros T."/>
            <person name="Hellsten U."/>
            <person name="Loque D."/>
            <person name="Otillar R."/>
            <person name="Salamov A."/>
            <person name="Schmutz J."/>
            <person name="Shapiro H."/>
            <person name="Lindquist E."/>
            <person name="Lucas S."/>
            <person name="Rokhsar D."/>
            <person name="Grigoriev I.V."/>
        </authorList>
    </citation>
    <scope>NUCLEOTIDE SEQUENCE [LARGE SCALE GENOMIC DNA]</scope>
</reference>
<name>D8QQN5_SELML</name>
<dbReference type="AlphaFoldDB" id="D8QQN5"/>
<comment type="similarity">
    <text evidence="1">Belongs to the plant dirigent protein family.</text>
</comment>
<gene>
    <name evidence="3" type="ORF">SELMODRAFT_402446</name>
    <name evidence="2" type="ORF">SELMODRAFT_408427</name>
</gene>
<dbReference type="Gramene" id="EFJ38487">
    <property type="protein sequence ID" value="EFJ38487"/>
    <property type="gene ID" value="SELMODRAFT_402446"/>
</dbReference>
<comment type="subunit">
    <text evidence="1">Homodimer.</text>
</comment>
<dbReference type="Proteomes" id="UP000001514">
    <property type="component" value="Unassembled WGS sequence"/>
</dbReference>
<dbReference type="Pfam" id="PF03018">
    <property type="entry name" value="Dirigent"/>
    <property type="match status" value="1"/>
</dbReference>
<organism evidence="4">
    <name type="scientific">Selaginella moellendorffii</name>
    <name type="common">Spikemoss</name>
    <dbReference type="NCBI Taxonomy" id="88036"/>
    <lineage>
        <taxon>Eukaryota</taxon>
        <taxon>Viridiplantae</taxon>
        <taxon>Streptophyta</taxon>
        <taxon>Embryophyta</taxon>
        <taxon>Tracheophyta</taxon>
        <taxon>Lycopodiopsida</taxon>
        <taxon>Selaginellales</taxon>
        <taxon>Selaginellaceae</taxon>
        <taxon>Selaginella</taxon>
    </lineage>
</organism>
<keyword evidence="1" id="KW-0052">Apoplast</keyword>
<dbReference type="InParanoid" id="D8QQN5"/>
<keyword evidence="1" id="KW-0732">Signal</keyword>
<proteinExistence type="inferred from homology"/>
<dbReference type="HOGENOM" id="CLU_1505929_0_0_1"/>
<comment type="subcellular location">
    <subcellularLocation>
        <location evidence="1">Secreted</location>
        <location evidence="1">Extracellular space</location>
        <location evidence="1">Apoplast</location>
    </subcellularLocation>
</comment>
<sequence>MADKHVAHFTSLLIMTLVLAISSLDLPPISLLDCCCGLPKNFVFYSHIIRSPANSSQIQSERAILGSTSLNPNFTAGYGAVFNNRLTLTPSYESQEIGRVKGTFFVPVAGSLVTYNSAVVFSTPFYNGSYVSADGLFDFSLIANDLPVFGGTGDLYFSKGRQVATQVLAYAGGANMVLKHELFLKVSKLDSCSLGLHL</sequence>
<dbReference type="KEGG" id="smo:SELMODRAFT_408427"/>
<evidence type="ECO:0000256" key="1">
    <source>
        <dbReference type="RuleBase" id="RU363099"/>
    </source>
</evidence>
<dbReference type="EMBL" id="GL377573">
    <property type="protein sequence ID" value="EFJ31658.1"/>
    <property type="molecule type" value="Genomic_DNA"/>
</dbReference>
<dbReference type="EMBL" id="GL377565">
    <property type="protein sequence ID" value="EFJ38487.1"/>
    <property type="molecule type" value="Genomic_DNA"/>
</dbReference>
<keyword evidence="1" id="KW-0964">Secreted</keyword>
<protein>
    <recommendedName>
        <fullName evidence="1">Dirigent protein</fullName>
    </recommendedName>
</protein>
<dbReference type="KEGG" id="smo:SELMODRAFT_402446"/>
<feature type="chain" id="PRO_5010753672" description="Dirigent protein" evidence="1">
    <location>
        <begin position="21"/>
        <end position="198"/>
    </location>
</feature>
<keyword evidence="4" id="KW-1185">Reference proteome</keyword>
<evidence type="ECO:0000313" key="4">
    <source>
        <dbReference type="Proteomes" id="UP000001514"/>
    </source>
</evidence>
<dbReference type="GO" id="GO:0048046">
    <property type="term" value="C:apoplast"/>
    <property type="evidence" value="ECO:0007669"/>
    <property type="project" value="UniProtKB-SubCell"/>
</dbReference>
<dbReference type="Gramene" id="EFJ31658">
    <property type="protein sequence ID" value="EFJ31658"/>
    <property type="gene ID" value="SELMODRAFT_408427"/>
</dbReference>
<feature type="signal peptide" evidence="1">
    <location>
        <begin position="1"/>
        <end position="20"/>
    </location>
</feature>
<comment type="function">
    <text evidence="1">Dirigent proteins impart stereoselectivity on the phenoxy radical-coupling reaction, yielding optically active lignans from two molecules of coniferyl alcohol in the biosynthesis of lignans, flavonolignans, and alkaloids and thus plays a central role in plant secondary metabolism.</text>
</comment>
<accession>D8QQN5</accession>
<dbReference type="PANTHER" id="PTHR21495">
    <property type="entry name" value="NUCLEOPORIN-RELATED"/>
    <property type="match status" value="1"/>
</dbReference>